<feature type="transmembrane region" description="Helical" evidence="1">
    <location>
        <begin position="31"/>
        <end position="56"/>
    </location>
</feature>
<comment type="caution">
    <text evidence="2">The sequence shown here is derived from an EMBL/GenBank/DDBJ whole genome shotgun (WGS) entry which is preliminary data.</text>
</comment>
<gene>
    <name evidence="2" type="ORF">CMV_026901</name>
</gene>
<organism evidence="2 3">
    <name type="scientific">Castanea mollissima</name>
    <name type="common">Chinese chestnut</name>
    <dbReference type="NCBI Taxonomy" id="60419"/>
    <lineage>
        <taxon>Eukaryota</taxon>
        <taxon>Viridiplantae</taxon>
        <taxon>Streptophyta</taxon>
        <taxon>Embryophyta</taxon>
        <taxon>Tracheophyta</taxon>
        <taxon>Spermatophyta</taxon>
        <taxon>Magnoliopsida</taxon>
        <taxon>eudicotyledons</taxon>
        <taxon>Gunneridae</taxon>
        <taxon>Pentapetalae</taxon>
        <taxon>rosids</taxon>
        <taxon>fabids</taxon>
        <taxon>Fagales</taxon>
        <taxon>Fagaceae</taxon>
        <taxon>Castanea</taxon>
    </lineage>
</organism>
<dbReference type="EMBL" id="JRKL02008480">
    <property type="protein sequence ID" value="KAF3946881.1"/>
    <property type="molecule type" value="Genomic_DNA"/>
</dbReference>
<keyword evidence="1" id="KW-0812">Transmembrane</keyword>
<dbReference type="Proteomes" id="UP000737018">
    <property type="component" value="Unassembled WGS sequence"/>
</dbReference>
<evidence type="ECO:0000313" key="2">
    <source>
        <dbReference type="EMBL" id="KAF3946881.1"/>
    </source>
</evidence>
<name>A0A8J4QAY4_9ROSI</name>
<dbReference type="OrthoDB" id="1815151at2759"/>
<proteinExistence type="predicted"/>
<reference evidence="2" key="1">
    <citation type="submission" date="2020-03" db="EMBL/GenBank/DDBJ databases">
        <title>Castanea mollissima Vanexum genome sequencing.</title>
        <authorList>
            <person name="Staton M."/>
        </authorList>
    </citation>
    <scope>NUCLEOTIDE SEQUENCE</scope>
    <source>
        <tissue evidence="2">Leaf</tissue>
    </source>
</reference>
<keyword evidence="3" id="KW-1185">Reference proteome</keyword>
<dbReference type="AlphaFoldDB" id="A0A8J4QAY4"/>
<protein>
    <submittedName>
        <fullName evidence="2">Uncharacterized protein</fullName>
    </submittedName>
</protein>
<keyword evidence="1" id="KW-1133">Transmembrane helix</keyword>
<sequence>MHAPSFSICAKQAGAGENENWYMHQQRMAGLAFFSCASILLMLTAIIYIMQMVLIIPDQNARNVERKVGPSPPPAPMVAVGHMFPVFIRAPAPSPS</sequence>
<keyword evidence="1" id="KW-0472">Membrane</keyword>
<evidence type="ECO:0000256" key="1">
    <source>
        <dbReference type="SAM" id="Phobius"/>
    </source>
</evidence>
<accession>A0A8J4QAY4</accession>
<evidence type="ECO:0000313" key="3">
    <source>
        <dbReference type="Proteomes" id="UP000737018"/>
    </source>
</evidence>